<accession>A0A1D6M0J2</accession>
<sequence>MLPKKSLSGYQKRKKRKHEDQLVESQKGALDKFFVVSSNVDVNEVERRESDPAHDDEQQDHNEEHDHNLNTEDEVNEDGSMEENLIAAIDAVEDSMMRENLQPSSDHENSNDDEQDASGLSIFDPRTWDNLDNNKRDILIEKGPIRESNLVFPKDSIGRHFSYAYYSKNLSNGESVDRKWLVYSKHVNKVYCFCCKLFKSNKSKSLLASDGVRDWQRLSTRLKEHDSCVEHLTNMNTWNELRLRLSKNKTIDNDLQRGISKERERWRQVLLRIVSAIKFLAKHNLAFRGRNEKLYQANNGNFLGTIEMMGEFHPVIQDHIRRIENSEIHHHYLGHRIQNEIISLLADCVKQTILKVIKSAKYFSVICDCTPDVSHEEQMTMIIRCVNMSGNVVRVEEFFLEFLKVDDTSGLGLFDELKSVLASLDLNIADVRGQGYDNGSNMKGKHQGVQTRMLQINPRALYMPCACHSLNLTLCDMGKSCRQAITFFGIIQRIYTLFAKSTKRWKLFVDNVPGLTVKSWSNTRWESRIKSVQAIRYQTPQIRSALKALEEMSALDNDPSTVSDCQSLVSALENFEFLVGLVIWHDILFSINKVSKKLQSKIVSIDATLKHIEGVITYFKKYRDEGFTSSIDTAKIISSELDVEPIFPTKRKGKRKKHFDEQDDEDEEMQQSAIDLFRREYFLVMIDAAIASLTSRFEQMKAFDNVFGFLFNSENLKSLDEQRNSILLCTRL</sequence>
<dbReference type="Pfam" id="PF14291">
    <property type="entry name" value="DUF4371"/>
    <property type="match status" value="1"/>
</dbReference>
<dbReference type="OMA" id="WESRILM"/>
<dbReference type="PANTHER" id="PTHR45749:SF35">
    <property type="entry name" value="AC-LIKE TRANSPOSASE-RELATED"/>
    <property type="match status" value="1"/>
</dbReference>
<protein>
    <submittedName>
        <fullName evidence="2">General transcription factor 2-related zinc finger protein</fullName>
    </submittedName>
</protein>
<dbReference type="SUPFAM" id="SSF53098">
    <property type="entry name" value="Ribonuclease H-like"/>
    <property type="match status" value="1"/>
</dbReference>
<feature type="region of interest" description="Disordered" evidence="1">
    <location>
        <begin position="101"/>
        <end position="125"/>
    </location>
</feature>
<dbReference type="AlphaFoldDB" id="A0A1D6M0J2"/>
<feature type="compositionally biased region" description="Acidic residues" evidence="1">
    <location>
        <begin position="71"/>
        <end position="80"/>
    </location>
</feature>
<dbReference type="PANTHER" id="PTHR45749">
    <property type="match status" value="1"/>
</dbReference>
<organism evidence="2">
    <name type="scientific">Zea mays</name>
    <name type="common">Maize</name>
    <dbReference type="NCBI Taxonomy" id="4577"/>
    <lineage>
        <taxon>Eukaryota</taxon>
        <taxon>Viridiplantae</taxon>
        <taxon>Streptophyta</taxon>
        <taxon>Embryophyta</taxon>
        <taxon>Tracheophyta</taxon>
        <taxon>Spermatophyta</taxon>
        <taxon>Magnoliopsida</taxon>
        <taxon>Liliopsida</taxon>
        <taxon>Poales</taxon>
        <taxon>Poaceae</taxon>
        <taxon>PACMAD clade</taxon>
        <taxon>Panicoideae</taxon>
        <taxon>Andropogonodae</taxon>
        <taxon>Andropogoneae</taxon>
        <taxon>Tripsacinae</taxon>
        <taxon>Zea</taxon>
    </lineage>
</organism>
<dbReference type="eggNOG" id="ENOG502QPQD">
    <property type="taxonomic scope" value="Eukaryota"/>
</dbReference>
<gene>
    <name evidence="2" type="ORF">ZEAMMB73_Zm00001d037800</name>
</gene>
<dbReference type="InterPro" id="IPR012337">
    <property type="entry name" value="RNaseH-like_sf"/>
</dbReference>
<dbReference type="InParanoid" id="A0A1D6M0J2"/>
<reference evidence="2" key="1">
    <citation type="submission" date="2015-12" db="EMBL/GenBank/DDBJ databases">
        <title>Update maize B73 reference genome by single molecule sequencing technologies.</title>
        <authorList>
            <consortium name="Maize Genome Sequencing Project"/>
            <person name="Ware D."/>
        </authorList>
    </citation>
    <scope>NUCLEOTIDE SEQUENCE</scope>
    <source>
        <tissue evidence="2">Seedling</tissue>
    </source>
</reference>
<dbReference type="SMART" id="SM00597">
    <property type="entry name" value="ZnF_TTF"/>
    <property type="match status" value="1"/>
</dbReference>
<name>A0A1D6M0J2_MAIZE</name>
<feature type="compositionally biased region" description="Low complexity" evidence="1">
    <location>
        <begin position="31"/>
        <end position="42"/>
    </location>
</feature>
<dbReference type="STRING" id="4577.A0A1D6M0J2"/>
<dbReference type="InterPro" id="IPR006580">
    <property type="entry name" value="Znf_TTF"/>
</dbReference>
<evidence type="ECO:0000256" key="1">
    <source>
        <dbReference type="SAM" id="MobiDB-lite"/>
    </source>
</evidence>
<proteinExistence type="predicted"/>
<dbReference type="EMBL" id="CM000782">
    <property type="protein sequence ID" value="AQK84823.1"/>
    <property type="molecule type" value="Genomic_DNA"/>
</dbReference>
<evidence type="ECO:0000313" key="2">
    <source>
        <dbReference type="EMBL" id="AQK84823.1"/>
    </source>
</evidence>
<feature type="region of interest" description="Disordered" evidence="1">
    <location>
        <begin position="1"/>
        <end position="80"/>
    </location>
</feature>
<dbReference type="InterPro" id="IPR025398">
    <property type="entry name" value="DUF4371"/>
</dbReference>
<feature type="compositionally biased region" description="Basic and acidic residues" evidence="1">
    <location>
        <begin position="44"/>
        <end position="70"/>
    </location>
</feature>
<dbReference type="ExpressionAtlas" id="A0A1D6M0J2">
    <property type="expression patterns" value="baseline"/>
</dbReference>
<dbReference type="PaxDb" id="4577-GRMZM2G005174_P01"/>